<dbReference type="EMBL" id="JADYXP020000011">
    <property type="protein sequence ID" value="KAL0114730.1"/>
    <property type="molecule type" value="Genomic_DNA"/>
</dbReference>
<evidence type="ECO:0000313" key="2">
    <source>
        <dbReference type="EMBL" id="KAL0114730.1"/>
    </source>
</evidence>
<evidence type="ECO:0000313" key="3">
    <source>
        <dbReference type="Proteomes" id="UP001430953"/>
    </source>
</evidence>
<sequence length="113" mass="12986">MKTTVLEVSKWRSGRCRSLQGSTLKPRSSVHTEKRRGKRTERRGDNDDDDDDDDAMVVLPLQNCLFIQYIELLLSSRSPSRREKSPVSIGLSALERMRCIPTGMPRWEPNLLN</sequence>
<accession>A0AAW2FI53</accession>
<proteinExistence type="predicted"/>
<organism evidence="2 3">
    <name type="scientific">Cardiocondyla obscurior</name>
    <dbReference type="NCBI Taxonomy" id="286306"/>
    <lineage>
        <taxon>Eukaryota</taxon>
        <taxon>Metazoa</taxon>
        <taxon>Ecdysozoa</taxon>
        <taxon>Arthropoda</taxon>
        <taxon>Hexapoda</taxon>
        <taxon>Insecta</taxon>
        <taxon>Pterygota</taxon>
        <taxon>Neoptera</taxon>
        <taxon>Endopterygota</taxon>
        <taxon>Hymenoptera</taxon>
        <taxon>Apocrita</taxon>
        <taxon>Aculeata</taxon>
        <taxon>Formicoidea</taxon>
        <taxon>Formicidae</taxon>
        <taxon>Myrmicinae</taxon>
        <taxon>Cardiocondyla</taxon>
    </lineage>
</organism>
<comment type="caution">
    <text evidence="2">The sequence shown here is derived from an EMBL/GenBank/DDBJ whole genome shotgun (WGS) entry which is preliminary data.</text>
</comment>
<dbReference type="AlphaFoldDB" id="A0AAW2FI53"/>
<reference evidence="2 3" key="1">
    <citation type="submission" date="2023-03" db="EMBL/GenBank/DDBJ databases">
        <title>High recombination rates correlate with genetic variation in Cardiocondyla obscurior ants.</title>
        <authorList>
            <person name="Errbii M."/>
        </authorList>
    </citation>
    <scope>NUCLEOTIDE SEQUENCE [LARGE SCALE GENOMIC DNA]</scope>
    <source>
        <strain evidence="2">Alpha-2009</strain>
        <tissue evidence="2">Whole body</tissue>
    </source>
</reference>
<name>A0AAW2FI53_9HYME</name>
<keyword evidence="3" id="KW-1185">Reference proteome</keyword>
<dbReference type="Proteomes" id="UP001430953">
    <property type="component" value="Unassembled WGS sequence"/>
</dbReference>
<protein>
    <submittedName>
        <fullName evidence="2">Uncharacterized protein</fullName>
    </submittedName>
</protein>
<feature type="region of interest" description="Disordered" evidence="1">
    <location>
        <begin position="17"/>
        <end position="54"/>
    </location>
</feature>
<gene>
    <name evidence="2" type="ORF">PUN28_011793</name>
</gene>
<evidence type="ECO:0000256" key="1">
    <source>
        <dbReference type="SAM" id="MobiDB-lite"/>
    </source>
</evidence>